<comment type="subunit">
    <text evidence="8">Homotetramer.</text>
</comment>
<dbReference type="NCBIfam" id="NF005559">
    <property type="entry name" value="PRK07231.1"/>
    <property type="match status" value="1"/>
</dbReference>
<keyword evidence="8" id="KW-0275">Fatty acid biosynthesis</keyword>
<evidence type="ECO:0000256" key="7">
    <source>
        <dbReference type="PIRSR" id="PIRSR611284-2"/>
    </source>
</evidence>
<dbReference type="InterPro" id="IPR057326">
    <property type="entry name" value="KR_dom"/>
</dbReference>
<dbReference type="GO" id="GO:0051287">
    <property type="term" value="F:NAD binding"/>
    <property type="evidence" value="ECO:0007669"/>
    <property type="project" value="UniProtKB-UniRule"/>
</dbReference>
<evidence type="ECO:0000256" key="6">
    <source>
        <dbReference type="PIRSR" id="PIRSR611284-1"/>
    </source>
</evidence>
<dbReference type="EMBL" id="CP051774">
    <property type="protein sequence ID" value="QJE98207.1"/>
    <property type="molecule type" value="Genomic_DNA"/>
</dbReference>
<dbReference type="PRINTS" id="PR00080">
    <property type="entry name" value="SDRFAMILY"/>
</dbReference>
<proteinExistence type="inferred from homology"/>
<sequence length="248" mass="25780">MQRFAGKTAVVTGGGRGIGGAIAMAFAAEGAKVAVVSRSESSCGKSAEEINAAYPGAAKAYAIDVADHEAVQELGKTIIADFGNVNILVNNAGVTRDGLLMRMKEEDWDTVLDTNLKGAFNTVKAFMRTLMKAEDPRIINIASVIGLIGNAGQANYAASKAGLIGFTKSVAKELSGRAVTCNAVAPGFITTDMTGELPEKVREEILKNIPLSSFGEVADIASAVLFLASKEARYITGQVLAVDGGMTM</sequence>
<dbReference type="SUPFAM" id="SSF51735">
    <property type="entry name" value="NAD(P)-binding Rossmann-fold domains"/>
    <property type="match status" value="1"/>
</dbReference>
<accession>A0A858RMI7</accession>
<dbReference type="PROSITE" id="PS00061">
    <property type="entry name" value="ADH_SHORT"/>
    <property type="match status" value="1"/>
</dbReference>
<keyword evidence="4 8" id="KW-0560">Oxidoreductase</keyword>
<comment type="function">
    <text evidence="1 8">Catalyzes the NADPH-dependent reduction of beta-ketoacyl-ACP substrates to beta-hydroxyacyl-ACP products, the first reductive step in the elongation cycle of fatty acid biosynthesis.</text>
</comment>
<evidence type="ECO:0000313" key="11">
    <source>
        <dbReference type="Proteomes" id="UP000501812"/>
    </source>
</evidence>
<reference evidence="10 11" key="1">
    <citation type="submission" date="2020-04" db="EMBL/GenBank/DDBJ databases">
        <title>Luteolibacter sp. G-1-1-1 isolated from soil.</title>
        <authorList>
            <person name="Dahal R.H."/>
        </authorList>
    </citation>
    <scope>NUCLEOTIDE SEQUENCE [LARGE SCALE GENOMIC DNA]</scope>
    <source>
        <strain evidence="10 11">G-1-1-1</strain>
    </source>
</reference>
<keyword evidence="8" id="KW-0443">Lipid metabolism</keyword>
<evidence type="ECO:0000256" key="3">
    <source>
        <dbReference type="ARBA" id="ARBA00022857"/>
    </source>
</evidence>
<dbReference type="PANTHER" id="PTHR42879">
    <property type="entry name" value="3-OXOACYL-(ACYL-CARRIER-PROTEIN) REDUCTASE"/>
    <property type="match status" value="1"/>
</dbReference>
<keyword evidence="8" id="KW-0444">Lipid biosynthesis</keyword>
<evidence type="ECO:0000256" key="4">
    <source>
        <dbReference type="ARBA" id="ARBA00023002"/>
    </source>
</evidence>
<organism evidence="10 11">
    <name type="scientific">Luteolibacter luteus</name>
    <dbReference type="NCBI Taxonomy" id="2728835"/>
    <lineage>
        <taxon>Bacteria</taxon>
        <taxon>Pseudomonadati</taxon>
        <taxon>Verrucomicrobiota</taxon>
        <taxon>Verrucomicrobiia</taxon>
        <taxon>Verrucomicrobiales</taxon>
        <taxon>Verrucomicrobiaceae</taxon>
        <taxon>Luteolibacter</taxon>
    </lineage>
</organism>
<comment type="pathway">
    <text evidence="8">Lipid metabolism; fatty acid biosynthesis.</text>
</comment>
<dbReference type="InterPro" id="IPR020904">
    <property type="entry name" value="Sc_DH/Rdtase_CS"/>
</dbReference>
<dbReference type="InterPro" id="IPR036291">
    <property type="entry name" value="NAD(P)-bd_dom_sf"/>
</dbReference>
<gene>
    <name evidence="10" type="primary">fabG</name>
    <name evidence="10" type="ORF">HHL09_21260</name>
</gene>
<dbReference type="InterPro" id="IPR050259">
    <property type="entry name" value="SDR"/>
</dbReference>
<dbReference type="NCBIfam" id="NF009466">
    <property type="entry name" value="PRK12826.1-2"/>
    <property type="match status" value="1"/>
</dbReference>
<comment type="similarity">
    <text evidence="2 8">Belongs to the short-chain dehydrogenases/reductases (SDR) family.</text>
</comment>
<dbReference type="PRINTS" id="PR00081">
    <property type="entry name" value="GDHRDH"/>
</dbReference>
<dbReference type="GO" id="GO:0006633">
    <property type="term" value="P:fatty acid biosynthetic process"/>
    <property type="evidence" value="ECO:0007669"/>
    <property type="project" value="UniProtKB-UniPathway"/>
</dbReference>
<dbReference type="CDD" id="cd05333">
    <property type="entry name" value="BKR_SDR_c"/>
    <property type="match status" value="1"/>
</dbReference>
<keyword evidence="11" id="KW-1185">Reference proteome</keyword>
<name>A0A858RMI7_9BACT</name>
<dbReference type="SMART" id="SM00822">
    <property type="entry name" value="PKS_KR"/>
    <property type="match status" value="1"/>
</dbReference>
<keyword evidence="8" id="KW-0276">Fatty acid metabolism</keyword>
<evidence type="ECO:0000256" key="8">
    <source>
        <dbReference type="RuleBase" id="RU366074"/>
    </source>
</evidence>
<dbReference type="NCBIfam" id="TIGR01830">
    <property type="entry name" value="3oxo_ACP_reduc"/>
    <property type="match status" value="1"/>
</dbReference>
<feature type="binding site" evidence="7">
    <location>
        <begin position="156"/>
        <end position="160"/>
    </location>
    <ligand>
        <name>NADP(+)</name>
        <dbReference type="ChEBI" id="CHEBI:58349"/>
    </ligand>
</feature>
<dbReference type="FunFam" id="3.40.50.720:FF:000115">
    <property type="entry name" value="3-oxoacyl-[acyl-carrier-protein] reductase FabG"/>
    <property type="match status" value="1"/>
</dbReference>
<dbReference type="UniPathway" id="UPA00094"/>
<dbReference type="EC" id="1.1.1.100" evidence="8"/>
<evidence type="ECO:0000256" key="5">
    <source>
        <dbReference type="ARBA" id="ARBA00048508"/>
    </source>
</evidence>
<dbReference type="Proteomes" id="UP000501812">
    <property type="component" value="Chromosome"/>
</dbReference>
<dbReference type="Pfam" id="PF13561">
    <property type="entry name" value="adh_short_C2"/>
    <property type="match status" value="1"/>
</dbReference>
<keyword evidence="3 7" id="KW-0521">NADP</keyword>
<feature type="active site" description="Proton acceptor" evidence="6">
    <location>
        <position position="156"/>
    </location>
</feature>
<feature type="binding site" evidence="7">
    <location>
        <position position="91"/>
    </location>
    <ligand>
        <name>NADP(+)</name>
        <dbReference type="ChEBI" id="CHEBI:58349"/>
    </ligand>
</feature>
<protein>
    <recommendedName>
        <fullName evidence="8">3-oxoacyl-[acyl-carrier-protein] reductase</fullName>
        <ecNumber evidence="8">1.1.1.100</ecNumber>
    </recommendedName>
</protein>
<comment type="catalytic activity">
    <reaction evidence="5 8">
        <text>a (3R)-hydroxyacyl-[ACP] + NADP(+) = a 3-oxoacyl-[ACP] + NADPH + H(+)</text>
        <dbReference type="Rhea" id="RHEA:17397"/>
        <dbReference type="Rhea" id="RHEA-COMP:9916"/>
        <dbReference type="Rhea" id="RHEA-COMP:9945"/>
        <dbReference type="ChEBI" id="CHEBI:15378"/>
        <dbReference type="ChEBI" id="CHEBI:57783"/>
        <dbReference type="ChEBI" id="CHEBI:58349"/>
        <dbReference type="ChEBI" id="CHEBI:78776"/>
        <dbReference type="ChEBI" id="CHEBI:78827"/>
        <dbReference type="EC" id="1.1.1.100"/>
    </reaction>
</comment>
<dbReference type="RefSeq" id="WP_169456666.1">
    <property type="nucleotide sequence ID" value="NZ_CP051774.1"/>
</dbReference>
<dbReference type="InterPro" id="IPR011284">
    <property type="entry name" value="3oxo_ACP_reduc"/>
</dbReference>
<dbReference type="GO" id="GO:0004316">
    <property type="term" value="F:3-oxoacyl-[acyl-carrier-protein] reductase (NADPH) activity"/>
    <property type="evidence" value="ECO:0007669"/>
    <property type="project" value="UniProtKB-UniRule"/>
</dbReference>
<evidence type="ECO:0000313" key="10">
    <source>
        <dbReference type="EMBL" id="QJE98207.1"/>
    </source>
</evidence>
<feature type="domain" description="Ketoreductase" evidence="9">
    <location>
        <begin position="7"/>
        <end position="192"/>
    </location>
</feature>
<dbReference type="AlphaFoldDB" id="A0A858RMI7"/>
<evidence type="ECO:0000256" key="2">
    <source>
        <dbReference type="ARBA" id="ARBA00006484"/>
    </source>
</evidence>
<dbReference type="PANTHER" id="PTHR42879:SF2">
    <property type="entry name" value="3-OXOACYL-[ACYL-CARRIER-PROTEIN] REDUCTASE FABG"/>
    <property type="match status" value="1"/>
</dbReference>
<feature type="binding site" evidence="7">
    <location>
        <begin position="13"/>
        <end position="16"/>
    </location>
    <ligand>
        <name>NADP(+)</name>
        <dbReference type="ChEBI" id="CHEBI:58349"/>
    </ligand>
</feature>
<dbReference type="InterPro" id="IPR002347">
    <property type="entry name" value="SDR_fam"/>
</dbReference>
<dbReference type="Gene3D" id="3.40.50.720">
    <property type="entry name" value="NAD(P)-binding Rossmann-like Domain"/>
    <property type="match status" value="1"/>
</dbReference>
<evidence type="ECO:0000256" key="1">
    <source>
        <dbReference type="ARBA" id="ARBA00002607"/>
    </source>
</evidence>
<dbReference type="KEGG" id="luo:HHL09_21260"/>
<feature type="binding site" evidence="7">
    <location>
        <position position="189"/>
    </location>
    <ligand>
        <name>NADP(+)</name>
        <dbReference type="ChEBI" id="CHEBI:58349"/>
    </ligand>
</feature>
<evidence type="ECO:0000259" key="9">
    <source>
        <dbReference type="SMART" id="SM00822"/>
    </source>
</evidence>